<accession>A0A563UBS8</accession>
<protein>
    <submittedName>
        <fullName evidence="4">NAD(P)/FAD-dependent oxidoreductase</fullName>
    </submittedName>
</protein>
<dbReference type="InterPro" id="IPR023753">
    <property type="entry name" value="FAD/NAD-binding_dom"/>
</dbReference>
<keyword evidence="5" id="KW-1185">Reference proteome</keyword>
<dbReference type="Pfam" id="PF07992">
    <property type="entry name" value="Pyr_redox_2"/>
    <property type="match status" value="1"/>
</dbReference>
<evidence type="ECO:0000259" key="3">
    <source>
        <dbReference type="Pfam" id="PF07992"/>
    </source>
</evidence>
<gene>
    <name evidence="4" type="ORF">FPZ43_11070</name>
</gene>
<keyword evidence="2" id="KW-0560">Oxidoreductase</keyword>
<dbReference type="InterPro" id="IPR036188">
    <property type="entry name" value="FAD/NAD-bd_sf"/>
</dbReference>
<dbReference type="RefSeq" id="WP_146381990.1">
    <property type="nucleotide sequence ID" value="NZ_VOEJ01000005.1"/>
</dbReference>
<evidence type="ECO:0000313" key="4">
    <source>
        <dbReference type="EMBL" id="TWR28805.1"/>
    </source>
</evidence>
<proteinExistence type="predicted"/>
<keyword evidence="1" id="KW-0285">Flavoprotein</keyword>
<evidence type="ECO:0000256" key="2">
    <source>
        <dbReference type="ARBA" id="ARBA00023002"/>
    </source>
</evidence>
<dbReference type="PRINTS" id="PR00368">
    <property type="entry name" value="FADPNR"/>
</dbReference>
<dbReference type="InterPro" id="IPR050097">
    <property type="entry name" value="Ferredoxin-NADP_redctase_2"/>
</dbReference>
<dbReference type="PRINTS" id="PR00469">
    <property type="entry name" value="PNDRDTASEII"/>
</dbReference>
<dbReference type="GO" id="GO:0016491">
    <property type="term" value="F:oxidoreductase activity"/>
    <property type="evidence" value="ECO:0007669"/>
    <property type="project" value="UniProtKB-KW"/>
</dbReference>
<organism evidence="4 5">
    <name type="scientific">Mucilaginibacter pallidiroseus</name>
    <dbReference type="NCBI Taxonomy" id="2599295"/>
    <lineage>
        <taxon>Bacteria</taxon>
        <taxon>Pseudomonadati</taxon>
        <taxon>Bacteroidota</taxon>
        <taxon>Sphingobacteriia</taxon>
        <taxon>Sphingobacteriales</taxon>
        <taxon>Sphingobacteriaceae</taxon>
        <taxon>Mucilaginibacter</taxon>
    </lineage>
</organism>
<evidence type="ECO:0000313" key="5">
    <source>
        <dbReference type="Proteomes" id="UP000320042"/>
    </source>
</evidence>
<dbReference type="AlphaFoldDB" id="A0A563UBS8"/>
<sequence length="300" mass="32345">MATAFDVIIIGGSYAGLSAAMALGRALRSVLIIDSGKPCNLQTPHSHNLITHDGEIPSNIAELALEQVLAYPTVVLKDGIAIDAAKLKDGFTILTADGETYTAKKLLFATGLKDIMPDIPGFAECWGISVIHCPYCHGYEVRHQPTALLANGEMAYEFGSLLTNWTSNLTIFTNGPSTLTTQQTEKLAQHKVSINQQFVSEIIHNKGYIDSVVFANGDKLELNAMYAKIGFEQHSTLPEQLGCKLTEHGLIYVNEMQETSVEGIYAAGDNTTLMRSLSNAIAAGGKAGAMINHKLVKESF</sequence>
<feature type="domain" description="FAD/NAD(P)-binding" evidence="3">
    <location>
        <begin position="5"/>
        <end position="284"/>
    </location>
</feature>
<dbReference type="Proteomes" id="UP000320042">
    <property type="component" value="Unassembled WGS sequence"/>
</dbReference>
<name>A0A563UBS8_9SPHI</name>
<comment type="caution">
    <text evidence="4">The sequence shown here is derived from an EMBL/GenBank/DDBJ whole genome shotgun (WGS) entry which is preliminary data.</text>
</comment>
<evidence type="ECO:0000256" key="1">
    <source>
        <dbReference type="ARBA" id="ARBA00022630"/>
    </source>
</evidence>
<dbReference type="EMBL" id="VOEJ01000005">
    <property type="protein sequence ID" value="TWR28805.1"/>
    <property type="molecule type" value="Genomic_DNA"/>
</dbReference>
<reference evidence="4 5" key="1">
    <citation type="submission" date="2019-07" db="EMBL/GenBank/DDBJ databases">
        <authorList>
            <person name="Kim J."/>
        </authorList>
    </citation>
    <scope>NUCLEOTIDE SEQUENCE [LARGE SCALE GENOMIC DNA]</scope>
    <source>
        <strain evidence="5">dk17</strain>
    </source>
</reference>
<dbReference type="Gene3D" id="3.50.50.60">
    <property type="entry name" value="FAD/NAD(P)-binding domain"/>
    <property type="match status" value="2"/>
</dbReference>
<dbReference type="SUPFAM" id="SSF51905">
    <property type="entry name" value="FAD/NAD(P)-binding domain"/>
    <property type="match status" value="1"/>
</dbReference>
<dbReference type="PANTHER" id="PTHR48105">
    <property type="entry name" value="THIOREDOXIN REDUCTASE 1-RELATED-RELATED"/>
    <property type="match status" value="1"/>
</dbReference>
<dbReference type="OrthoDB" id="9806179at2"/>